<dbReference type="PANTHER" id="PTHR11461">
    <property type="entry name" value="SERINE PROTEASE INHIBITOR, SERPIN"/>
    <property type="match status" value="1"/>
</dbReference>
<keyword evidence="1" id="KW-0646">Protease inhibitor</keyword>
<dbReference type="AlphaFoldDB" id="F5HL11"/>
<evidence type="ECO:0000313" key="6">
    <source>
        <dbReference type="EMBL" id="EGK96972.1"/>
    </source>
</evidence>
<sequence length="446" mass="50265">MDCCLLFFCRHIMGRFVLECLAVCLLITLVCCQQNGTFTFATSGDGGGGGGATDTPPGVDRLQRSSQKFALQFYQYVTELVDYNPNVTTTNIIVSPFSAWNLLTLITEGASGRTLDELLVALDVQQQEQIRNYYKPFAQSFSLLDRDVQLAAAQYVITDENRPVSKDFESALDTFYSPSVLQPMNFANRSLTYERVNRLVSDATQGQIPKAIEMSDLEDARLIMLSVLFFQGQWTIPFNRSFTTNVPFYDENEQPIGMVEMMFQRGIFPFAGYKELDAQILELPYGANRRLSMLLIMPRKGVPLVEVIRKLAAYGIDRVFDELDRSLVDFDDDEVEVHLPKFEFNSDYNLIPILNQMGIREAFDSGVANFDKISDLNAIYISSVIQQTKIVVNEEGTMTAAVTTGVFANKATPPRFLANRPFGFMIVNRQQRTILFAGQVKRPNLV</sequence>
<dbReference type="InterPro" id="IPR000215">
    <property type="entry name" value="Serpin_fam"/>
</dbReference>
<dbReference type="PaxDb" id="7165-AGAP003194-PB"/>
<dbReference type="Gene3D" id="3.30.497.10">
    <property type="entry name" value="Antithrombin, subunit I, domain 2"/>
    <property type="match status" value="1"/>
</dbReference>
<evidence type="ECO:0000256" key="1">
    <source>
        <dbReference type="ARBA" id="ARBA00022690"/>
    </source>
</evidence>
<reference evidence="6" key="3">
    <citation type="journal article" date="2004" name="Trends Parasitol.">
        <title>The Anopheles gambiae genome: an update.</title>
        <authorList>
            <person name="Mongin E."/>
            <person name="Louis C."/>
            <person name="Holt R.A."/>
            <person name="Birney E."/>
            <person name="Collins F.H."/>
        </authorList>
    </citation>
    <scope>NUCLEOTIDE SEQUENCE</scope>
    <source>
        <strain evidence="6">PEST</strain>
    </source>
</reference>
<feature type="domain" description="Serpin" evidence="5">
    <location>
        <begin position="71"/>
        <end position="443"/>
    </location>
</feature>
<dbReference type="InterPro" id="IPR042185">
    <property type="entry name" value="Serpin_sf_2"/>
</dbReference>
<feature type="signal peptide" evidence="4">
    <location>
        <begin position="1"/>
        <end position="32"/>
    </location>
</feature>
<dbReference type="Gene3D" id="2.30.39.10">
    <property type="entry name" value="Alpha-1-antitrypsin, domain 1"/>
    <property type="match status" value="1"/>
</dbReference>
<reference evidence="6" key="4">
    <citation type="journal article" date="2007" name="Genome Biol.">
        <title>Update of the Anopheles gambiae PEST genome assembly.</title>
        <authorList>
            <person name="Sharakhova M.V."/>
            <person name="Hammond M.P."/>
            <person name="Lobo N.F."/>
            <person name="Krzywinski J."/>
            <person name="Unger M.F."/>
            <person name="Hillenmeyer M.E."/>
            <person name="Bruggner R.V."/>
            <person name="Birney E."/>
            <person name="Collins F.H."/>
        </authorList>
    </citation>
    <scope>NUCLEOTIDE SEQUENCE</scope>
    <source>
        <strain evidence="6">PEST</strain>
    </source>
</reference>
<dbReference type="STRING" id="7165.F5HL11"/>
<dbReference type="InterPro" id="IPR036186">
    <property type="entry name" value="Serpin_sf"/>
</dbReference>
<dbReference type="InterPro" id="IPR023796">
    <property type="entry name" value="Serpin_dom"/>
</dbReference>
<dbReference type="EMBL" id="AAAB01008879">
    <property type="protein sequence ID" value="EGK96972.1"/>
    <property type="molecule type" value="Genomic_DNA"/>
</dbReference>
<dbReference type="InParanoid" id="F5HL11"/>
<reference evidence="6" key="5">
    <citation type="submission" date="2011-05" db="EMBL/GenBank/DDBJ databases">
        <authorList>
            <consortium name="VectorBase"/>
        </authorList>
    </citation>
    <scope>NUCLEOTIDE SEQUENCE</scope>
    <source>
        <strain evidence="6">PEST</strain>
    </source>
</reference>
<comment type="caution">
    <text evidence="6">The sequence shown here is derived from an EMBL/GenBank/DDBJ whole genome shotgun (WGS) entry which is preliminary data.</text>
</comment>
<organism evidence="6">
    <name type="scientific">Anopheles gambiae</name>
    <name type="common">African malaria mosquito</name>
    <dbReference type="NCBI Taxonomy" id="7165"/>
    <lineage>
        <taxon>Eukaryota</taxon>
        <taxon>Metazoa</taxon>
        <taxon>Ecdysozoa</taxon>
        <taxon>Arthropoda</taxon>
        <taxon>Hexapoda</taxon>
        <taxon>Insecta</taxon>
        <taxon>Pterygota</taxon>
        <taxon>Neoptera</taxon>
        <taxon>Endopterygota</taxon>
        <taxon>Diptera</taxon>
        <taxon>Nematocera</taxon>
        <taxon>Culicoidea</taxon>
        <taxon>Culicidae</taxon>
        <taxon>Anophelinae</taxon>
        <taxon>Anopheles</taxon>
    </lineage>
</organism>
<keyword evidence="2" id="KW-0722">Serine protease inhibitor</keyword>
<dbReference type="GO" id="GO:0004867">
    <property type="term" value="F:serine-type endopeptidase inhibitor activity"/>
    <property type="evidence" value="ECO:0007669"/>
    <property type="project" value="UniProtKB-KW"/>
</dbReference>
<dbReference type="VEuPathDB" id="VectorBase:AGAP003194"/>
<name>F5HL11_ANOGA</name>
<dbReference type="eggNOG" id="KOG2392">
    <property type="taxonomic scope" value="Eukaryota"/>
</dbReference>
<dbReference type="VEuPathDB" id="VectorBase:AGAMI1_004656"/>
<dbReference type="SMART" id="SM00093">
    <property type="entry name" value="SERPIN"/>
    <property type="match status" value="1"/>
</dbReference>
<evidence type="ECO:0000256" key="2">
    <source>
        <dbReference type="ARBA" id="ARBA00022900"/>
    </source>
</evidence>
<protein>
    <submittedName>
        <fullName evidence="6">AGAP003194-PB</fullName>
    </submittedName>
</protein>
<dbReference type="SUPFAM" id="SSF56574">
    <property type="entry name" value="Serpins"/>
    <property type="match status" value="1"/>
</dbReference>
<reference evidence="6" key="2">
    <citation type="submission" date="2002-03" db="EMBL/GenBank/DDBJ databases">
        <authorList>
            <consortium name="The Anopheles Genome Sequencing Consortium"/>
        </authorList>
    </citation>
    <scope>NUCLEOTIDE SEQUENCE</scope>
    <source>
        <strain evidence="6">PEST</strain>
    </source>
</reference>
<keyword evidence="4" id="KW-0732">Signal</keyword>
<gene>
    <name evidence="6" type="primary">SRPN8</name>
    <name evidence="6" type="ORF">AgaP_AGAP003194</name>
</gene>
<dbReference type="PANTHER" id="PTHR11461:SF367">
    <property type="entry name" value="GH21475P-RELATED"/>
    <property type="match status" value="1"/>
</dbReference>
<feature type="chain" id="PRO_5030169173" evidence="4">
    <location>
        <begin position="33"/>
        <end position="446"/>
    </location>
</feature>
<dbReference type="InterPro" id="IPR042178">
    <property type="entry name" value="Serpin_sf_1"/>
</dbReference>
<dbReference type="CDD" id="cd19598">
    <property type="entry name" value="serpin77Ba-like_insects"/>
    <property type="match status" value="1"/>
</dbReference>
<reference evidence="6" key="1">
    <citation type="journal article" date="2002" name="Science">
        <title>The genome sequence of the malaria mosquito Anopheles gambiae.</title>
        <authorList>
            <person name="Holt R.A."/>
            <person name="Subramanian G.M."/>
            <person name="Halpern A."/>
            <person name="Sutton G.G."/>
            <person name="Charlab R."/>
            <person name="Nusskern D.R."/>
            <person name="Wincker P."/>
            <person name="Clark A.G."/>
            <person name="Ribeiro J.M."/>
            <person name="Wides R."/>
            <person name="Salzberg S.L."/>
            <person name="Loftus B."/>
            <person name="Yandell M."/>
            <person name="Majoros W.H."/>
            <person name="Rusch D.B."/>
            <person name="Lai Z."/>
            <person name="Kraft C.L."/>
            <person name="Abril J.F."/>
            <person name="Anthouard V."/>
            <person name="Arensburger P."/>
            <person name="Atkinson P.W."/>
            <person name="Baden H."/>
            <person name="de Berardinis V."/>
            <person name="Baldwin D."/>
            <person name="Benes V."/>
            <person name="Biedler J."/>
            <person name="Blass C."/>
            <person name="Bolanos R."/>
            <person name="Boscus D."/>
            <person name="Barnstead M."/>
            <person name="Cai S."/>
            <person name="Center A."/>
            <person name="Chaturverdi K."/>
            <person name="Christophides G.K."/>
            <person name="Chrystal M.A."/>
            <person name="Clamp M."/>
            <person name="Cravchik A."/>
            <person name="Curwen V."/>
            <person name="Dana A."/>
            <person name="Delcher A."/>
            <person name="Dew I."/>
            <person name="Evans C.A."/>
            <person name="Flanigan M."/>
            <person name="Grundschober-Freimoser A."/>
            <person name="Friedli L."/>
            <person name="Gu Z."/>
            <person name="Guan P."/>
            <person name="Guigo R."/>
            <person name="Hillenmeyer M.E."/>
            <person name="Hladun S.L."/>
            <person name="Hogan J.R."/>
            <person name="Hong Y.S."/>
            <person name="Hoover J."/>
            <person name="Jaillon O."/>
            <person name="Ke Z."/>
            <person name="Kodira C."/>
            <person name="Kokoza E."/>
            <person name="Koutsos A."/>
            <person name="Letunic I."/>
            <person name="Levitsky A."/>
            <person name="Liang Y."/>
            <person name="Lin J.J."/>
            <person name="Lobo N.F."/>
            <person name="Lopez J.R."/>
            <person name="Malek J.A."/>
            <person name="McIntosh T.C."/>
            <person name="Meister S."/>
            <person name="Miller J."/>
            <person name="Mobarry C."/>
            <person name="Mongin E."/>
            <person name="Murphy S.D."/>
            <person name="O'Brochta D.A."/>
            <person name="Pfannkoch C."/>
            <person name="Qi R."/>
            <person name="Regier M.A."/>
            <person name="Remington K."/>
            <person name="Shao H."/>
            <person name="Sharakhova M.V."/>
            <person name="Sitter C.D."/>
            <person name="Shetty J."/>
            <person name="Smith T.J."/>
            <person name="Strong R."/>
            <person name="Sun J."/>
            <person name="Thomasova D."/>
            <person name="Ton L.Q."/>
            <person name="Topalis P."/>
            <person name="Tu Z."/>
            <person name="Unger M.F."/>
            <person name="Walenz B."/>
            <person name="Wang A."/>
            <person name="Wang J."/>
            <person name="Wang M."/>
            <person name="Wang X."/>
            <person name="Woodford K.J."/>
            <person name="Wortman J.R."/>
            <person name="Wu M."/>
            <person name="Yao A."/>
            <person name="Zdobnov E.M."/>
            <person name="Zhang H."/>
            <person name="Zhao Q."/>
            <person name="Zhao S."/>
            <person name="Zhu S.C."/>
            <person name="Zhimulev I."/>
            <person name="Coluzzi M."/>
            <person name="della Torre A."/>
            <person name="Roth C.W."/>
            <person name="Louis C."/>
            <person name="Kalush F."/>
            <person name="Mural R.J."/>
            <person name="Myers E.W."/>
            <person name="Adams M.D."/>
            <person name="Smith H.O."/>
            <person name="Broder S."/>
            <person name="Gardner M.J."/>
            <person name="Fraser C.M."/>
            <person name="Birney E."/>
            <person name="Bork P."/>
            <person name="Brey P.T."/>
            <person name="Venter J.C."/>
            <person name="Weissenbach J."/>
            <person name="Kafatos F.C."/>
            <person name="Collins F.H."/>
            <person name="Hoffman S.L."/>
        </authorList>
    </citation>
    <scope>NUCLEOTIDE SEQUENCE [LARGE SCALE GENOMIC DNA]</scope>
    <source>
        <strain evidence="6">PEST</strain>
    </source>
</reference>
<accession>F5HL11</accession>
<dbReference type="FunCoup" id="F5HL11">
    <property type="interactions" value="64"/>
</dbReference>
<dbReference type="FunFam" id="2.30.39.10:FF:000025">
    <property type="entry name" value="Serpin 77Bb"/>
    <property type="match status" value="1"/>
</dbReference>
<evidence type="ECO:0000256" key="4">
    <source>
        <dbReference type="SAM" id="SignalP"/>
    </source>
</evidence>
<dbReference type="Pfam" id="PF00079">
    <property type="entry name" value="Serpin"/>
    <property type="match status" value="1"/>
</dbReference>
<dbReference type="GO" id="GO:0005615">
    <property type="term" value="C:extracellular space"/>
    <property type="evidence" value="ECO:0007669"/>
    <property type="project" value="InterPro"/>
</dbReference>
<dbReference type="PhylomeDB" id="F5HL11"/>
<proteinExistence type="inferred from homology"/>
<evidence type="ECO:0000259" key="5">
    <source>
        <dbReference type="SMART" id="SM00093"/>
    </source>
</evidence>
<evidence type="ECO:0000256" key="3">
    <source>
        <dbReference type="RuleBase" id="RU000411"/>
    </source>
</evidence>
<comment type="similarity">
    <text evidence="3">Belongs to the serpin family.</text>
</comment>